<dbReference type="EMBL" id="JAULSN010000001">
    <property type="protein sequence ID" value="KAK3383403.1"/>
    <property type="molecule type" value="Genomic_DNA"/>
</dbReference>
<protein>
    <recommendedName>
        <fullName evidence="4">Pentatricopeptide repeat protein</fullName>
    </recommendedName>
</protein>
<comment type="caution">
    <text evidence="2">The sequence shown here is derived from an EMBL/GenBank/DDBJ whole genome shotgun (WGS) entry which is preliminary data.</text>
</comment>
<dbReference type="PANTHER" id="PTHR47939">
    <property type="entry name" value="MEMBRANE-ASSOCIATED SALT-INDUCIBLE PROTEIN-LIKE"/>
    <property type="match status" value="1"/>
</dbReference>
<keyword evidence="3" id="KW-1185">Reference proteome</keyword>
<sequence>MPPRTFSLDLSRSSYVCKSCLTNLRISNQPKWLARHGSSVAQKAQQPQYPTGQKRLKPKATTETISLEDLQKAFTQLKTEAREQEQEQAQAPPAKTDDDVSSTARPTQPLTVRYYNEIQPGTYKRMPDKDGFTTSAKLDTKIEAAINELEQQMASTVEMLQQMEEVGMQDKADDLRKQFKKTLRDQYKGKTGPEAEEHRLLRILGFSGARHRAVANLNRFLARENVVKGGVPRPKDLLECWKSYSAARKSLSAAWENVPRGVWDFLWTTLSWEEGVDNPNRMSHIYVLAKDMSAAGVVLRDSQQLLAIEAMFIEGWQAEAIEAWKKAVTLGSKPETFKEYWELGVRMCCIYGDTERAQRAADMLLNSAHDTDPRIIIPIVRALAAKEPTREQAWTLYRDMRDLLGTSMTIEDYDVVIGSFLACNCVEFALQAFVDMMFAGAIDVRGKTRLPTAVGNHFFLGKWLKRLIGAGQLDEAYQVAVFLQTKGVVASPIQLNGLIGAWIRSGSAEDLDKAERLAWDMIHTRLEHVYLRHRAASMDQPTRFYAPYVPPTVGEDGSGFKCKARATAETISLLAENYCSRGLHDRLKELWEGSQRAEITTTAFFMNQLIRSHSHNMKADDAVALYRSMTKEQNIRPDGHTFLTLFSTLSVNRLIQRDEVLSAKDVVSGRQFFSDMVEADWVFDSPELFGILPRTILFSMLKAHDYTGMLVAARAMKEIFAYTPPEPLLIELATGSTMLKAPTKRNLERLMSGTMTVEGLMKRHRAAVAPGQRLDPDNMTVDQRAAELHAVLEQLILLKAGLQDVDPNANLRPALEAAARDMGVYDIVIAPDPKKISKHRKLDKKALQEM</sequence>
<evidence type="ECO:0000313" key="3">
    <source>
        <dbReference type="Proteomes" id="UP001287356"/>
    </source>
</evidence>
<reference evidence="2" key="2">
    <citation type="submission" date="2023-06" db="EMBL/GenBank/DDBJ databases">
        <authorList>
            <consortium name="Lawrence Berkeley National Laboratory"/>
            <person name="Haridas S."/>
            <person name="Hensen N."/>
            <person name="Bonometti L."/>
            <person name="Westerberg I."/>
            <person name="Brannstrom I.O."/>
            <person name="Guillou S."/>
            <person name="Cros-Aarteil S."/>
            <person name="Calhoun S."/>
            <person name="Kuo A."/>
            <person name="Mondo S."/>
            <person name="Pangilinan J."/>
            <person name="Riley R."/>
            <person name="Labutti K."/>
            <person name="Andreopoulos B."/>
            <person name="Lipzen A."/>
            <person name="Chen C."/>
            <person name="Yanf M."/>
            <person name="Daum C."/>
            <person name="Ng V."/>
            <person name="Clum A."/>
            <person name="Steindorff A."/>
            <person name="Ohm R."/>
            <person name="Martin F."/>
            <person name="Silar P."/>
            <person name="Natvig D."/>
            <person name="Lalanne C."/>
            <person name="Gautier V."/>
            <person name="Ament-Velasquez S.L."/>
            <person name="Kruys A."/>
            <person name="Hutchinson M.I."/>
            <person name="Powell A.J."/>
            <person name="Barry K."/>
            <person name="Miller A.N."/>
            <person name="Grigoriev I.V."/>
            <person name="Debuchy R."/>
            <person name="Gladieux P."/>
            <person name="Thoren M.H."/>
            <person name="Johannesson H."/>
        </authorList>
    </citation>
    <scope>NUCLEOTIDE SEQUENCE</scope>
    <source>
        <strain evidence="2">CBS 958.72</strain>
    </source>
</reference>
<reference evidence="2" key="1">
    <citation type="journal article" date="2023" name="Mol. Phylogenet. Evol.">
        <title>Genome-scale phylogeny and comparative genomics of the fungal order Sordariales.</title>
        <authorList>
            <person name="Hensen N."/>
            <person name="Bonometti L."/>
            <person name="Westerberg I."/>
            <person name="Brannstrom I.O."/>
            <person name="Guillou S."/>
            <person name="Cros-Aarteil S."/>
            <person name="Calhoun S."/>
            <person name="Haridas S."/>
            <person name="Kuo A."/>
            <person name="Mondo S."/>
            <person name="Pangilinan J."/>
            <person name="Riley R."/>
            <person name="LaButti K."/>
            <person name="Andreopoulos B."/>
            <person name="Lipzen A."/>
            <person name="Chen C."/>
            <person name="Yan M."/>
            <person name="Daum C."/>
            <person name="Ng V."/>
            <person name="Clum A."/>
            <person name="Steindorff A."/>
            <person name="Ohm R.A."/>
            <person name="Martin F."/>
            <person name="Silar P."/>
            <person name="Natvig D.O."/>
            <person name="Lalanne C."/>
            <person name="Gautier V."/>
            <person name="Ament-Velasquez S.L."/>
            <person name="Kruys A."/>
            <person name="Hutchinson M.I."/>
            <person name="Powell A.J."/>
            <person name="Barry K."/>
            <person name="Miller A.N."/>
            <person name="Grigoriev I.V."/>
            <person name="Debuchy R."/>
            <person name="Gladieux P."/>
            <person name="Hiltunen Thoren M."/>
            <person name="Johannesson H."/>
        </authorList>
    </citation>
    <scope>NUCLEOTIDE SEQUENCE</scope>
    <source>
        <strain evidence="2">CBS 958.72</strain>
    </source>
</reference>
<feature type="region of interest" description="Disordered" evidence="1">
    <location>
        <begin position="37"/>
        <end position="59"/>
    </location>
</feature>
<dbReference type="InterPro" id="IPR011990">
    <property type="entry name" value="TPR-like_helical_dom_sf"/>
</dbReference>
<dbReference type="Proteomes" id="UP001287356">
    <property type="component" value="Unassembled WGS sequence"/>
</dbReference>
<evidence type="ECO:0000256" key="1">
    <source>
        <dbReference type="SAM" id="MobiDB-lite"/>
    </source>
</evidence>
<accession>A0AAE0NKX0</accession>
<proteinExistence type="predicted"/>
<gene>
    <name evidence="2" type="ORF">B0T24DRAFT_604809</name>
</gene>
<feature type="region of interest" description="Disordered" evidence="1">
    <location>
        <begin position="80"/>
        <end position="107"/>
    </location>
</feature>
<name>A0AAE0NKX0_9PEZI</name>
<organism evidence="2 3">
    <name type="scientific">Lasiosphaeria ovina</name>
    <dbReference type="NCBI Taxonomy" id="92902"/>
    <lineage>
        <taxon>Eukaryota</taxon>
        <taxon>Fungi</taxon>
        <taxon>Dikarya</taxon>
        <taxon>Ascomycota</taxon>
        <taxon>Pezizomycotina</taxon>
        <taxon>Sordariomycetes</taxon>
        <taxon>Sordariomycetidae</taxon>
        <taxon>Sordariales</taxon>
        <taxon>Lasiosphaeriaceae</taxon>
        <taxon>Lasiosphaeria</taxon>
    </lineage>
</organism>
<evidence type="ECO:0008006" key="4">
    <source>
        <dbReference type="Google" id="ProtNLM"/>
    </source>
</evidence>
<dbReference type="PANTHER" id="PTHR47939:SF5">
    <property type="entry name" value="PENTACOTRIPEPTIDE-REPEAT REGION OF PRORP DOMAIN-CONTAINING PROTEIN"/>
    <property type="match status" value="1"/>
</dbReference>
<dbReference type="AlphaFoldDB" id="A0AAE0NKX0"/>
<dbReference type="Gene3D" id="1.25.40.10">
    <property type="entry name" value="Tetratricopeptide repeat domain"/>
    <property type="match status" value="2"/>
</dbReference>
<dbReference type="InterPro" id="IPR050667">
    <property type="entry name" value="PPR-containing_protein"/>
</dbReference>
<evidence type="ECO:0000313" key="2">
    <source>
        <dbReference type="EMBL" id="KAK3383403.1"/>
    </source>
</evidence>
<feature type="compositionally biased region" description="Polar residues" evidence="1">
    <location>
        <begin position="39"/>
        <end position="51"/>
    </location>
</feature>